<evidence type="ECO:0000256" key="2">
    <source>
        <dbReference type="ARBA" id="ARBA00022723"/>
    </source>
</evidence>
<keyword evidence="10" id="KW-1185">Reference proteome</keyword>
<dbReference type="Pfam" id="PF03101">
    <property type="entry name" value="FAR1"/>
    <property type="match status" value="1"/>
</dbReference>
<dbReference type="GO" id="GO:0005634">
    <property type="term" value="C:nucleus"/>
    <property type="evidence" value="ECO:0007669"/>
    <property type="project" value="UniProtKB-SubCell"/>
</dbReference>
<evidence type="ECO:0000256" key="5">
    <source>
        <dbReference type="PROSITE-ProRule" id="PRU00325"/>
    </source>
</evidence>
<feature type="compositionally biased region" description="Low complexity" evidence="7">
    <location>
        <begin position="7"/>
        <end position="23"/>
    </location>
</feature>
<dbReference type="InterPro" id="IPR018289">
    <property type="entry name" value="MULE_transposase_dom"/>
</dbReference>
<dbReference type="EMBL" id="RWGY01000007">
    <property type="protein sequence ID" value="TVU41598.1"/>
    <property type="molecule type" value="Genomic_DNA"/>
</dbReference>
<keyword evidence="6" id="KW-0539">Nucleus</keyword>
<dbReference type="GO" id="GO:0008270">
    <property type="term" value="F:zinc ion binding"/>
    <property type="evidence" value="ECO:0007669"/>
    <property type="project" value="UniProtKB-UniRule"/>
</dbReference>
<dbReference type="Pfam" id="PF04434">
    <property type="entry name" value="SWIM"/>
    <property type="match status" value="1"/>
</dbReference>
<dbReference type="Proteomes" id="UP000324897">
    <property type="component" value="Chromosome 4"/>
</dbReference>
<comment type="function">
    <text evidence="6">Putative transcription activator involved in regulating light control of development.</text>
</comment>
<feature type="region of interest" description="Disordered" evidence="7">
    <location>
        <begin position="1"/>
        <end position="50"/>
    </location>
</feature>
<protein>
    <recommendedName>
        <fullName evidence="6">Protein FAR1-RELATED SEQUENCE</fullName>
    </recommendedName>
</protein>
<gene>
    <name evidence="9" type="ORF">EJB05_15130</name>
</gene>
<name>A0A5J9W0D6_9POAL</name>
<dbReference type="OrthoDB" id="646615at2759"/>
<accession>A0A5J9W0D6</accession>
<feature type="compositionally biased region" description="Basic and acidic residues" evidence="7">
    <location>
        <begin position="767"/>
        <end position="783"/>
    </location>
</feature>
<feature type="non-terminal residue" evidence="9">
    <location>
        <position position="783"/>
    </location>
</feature>
<reference evidence="9 10" key="1">
    <citation type="journal article" date="2019" name="Sci. Rep.">
        <title>A high-quality genome of Eragrostis curvula grass provides insights into Poaceae evolution and supports new strategies to enhance forage quality.</title>
        <authorList>
            <person name="Carballo J."/>
            <person name="Santos B.A.C.M."/>
            <person name="Zappacosta D."/>
            <person name="Garbus I."/>
            <person name="Selva J.P."/>
            <person name="Gallo C.A."/>
            <person name="Diaz A."/>
            <person name="Albertini E."/>
            <person name="Caccamo M."/>
            <person name="Echenique V."/>
        </authorList>
    </citation>
    <scope>NUCLEOTIDE SEQUENCE [LARGE SCALE GENOMIC DNA]</scope>
    <source>
        <strain evidence="10">cv. Victoria</strain>
        <tissue evidence="9">Leaf</tissue>
    </source>
</reference>
<dbReference type="PANTHER" id="PTHR31669">
    <property type="entry name" value="PROTEIN FAR1-RELATED SEQUENCE 10-RELATED"/>
    <property type="match status" value="1"/>
</dbReference>
<dbReference type="Pfam" id="PF10551">
    <property type="entry name" value="MULE"/>
    <property type="match status" value="1"/>
</dbReference>
<dbReference type="PROSITE" id="PS50966">
    <property type="entry name" value="ZF_SWIM"/>
    <property type="match status" value="1"/>
</dbReference>
<comment type="similarity">
    <text evidence="1 6">Belongs to the FHY3/FAR1 family.</text>
</comment>
<dbReference type="SMART" id="SM00575">
    <property type="entry name" value="ZnF_PMZ"/>
    <property type="match status" value="1"/>
</dbReference>
<comment type="subcellular location">
    <subcellularLocation>
        <location evidence="6">Nucleus</location>
    </subcellularLocation>
</comment>
<dbReference type="AlphaFoldDB" id="A0A5J9W0D6"/>
<keyword evidence="3 5" id="KW-0863">Zinc-finger</keyword>
<evidence type="ECO:0000259" key="8">
    <source>
        <dbReference type="PROSITE" id="PS50966"/>
    </source>
</evidence>
<evidence type="ECO:0000313" key="9">
    <source>
        <dbReference type="EMBL" id="TVU41598.1"/>
    </source>
</evidence>
<dbReference type="PANTHER" id="PTHR31669:SF307">
    <property type="entry name" value="PROTEIN FAR1-RELATED SEQUENCE"/>
    <property type="match status" value="1"/>
</dbReference>
<feature type="domain" description="SWIM-type" evidence="8">
    <location>
        <begin position="580"/>
        <end position="616"/>
    </location>
</feature>
<evidence type="ECO:0000313" key="10">
    <source>
        <dbReference type="Proteomes" id="UP000324897"/>
    </source>
</evidence>
<dbReference type="InterPro" id="IPR006564">
    <property type="entry name" value="Znf_PMZ"/>
</dbReference>
<evidence type="ECO:0000256" key="3">
    <source>
        <dbReference type="ARBA" id="ARBA00022771"/>
    </source>
</evidence>
<evidence type="ECO:0000256" key="4">
    <source>
        <dbReference type="ARBA" id="ARBA00022833"/>
    </source>
</evidence>
<dbReference type="InterPro" id="IPR004330">
    <property type="entry name" value="FAR1_DNA_bnd_dom"/>
</dbReference>
<comment type="caution">
    <text evidence="9">The sequence shown here is derived from an EMBL/GenBank/DDBJ whole genome shotgun (WGS) entry which is preliminary data.</text>
</comment>
<dbReference type="GO" id="GO:0006355">
    <property type="term" value="P:regulation of DNA-templated transcription"/>
    <property type="evidence" value="ECO:0007669"/>
    <property type="project" value="UniProtKB-UniRule"/>
</dbReference>
<keyword evidence="2 6" id="KW-0479">Metal-binding</keyword>
<dbReference type="InterPro" id="IPR007527">
    <property type="entry name" value="Znf_SWIM"/>
</dbReference>
<sequence>MQNNVDGPGDASSSASSGGIEAGVEVTGPRTKRCYNLEGPNRREPRPGKTSALEQALYKFADRTSDYIINPSVGTEFDSWEEGYEYYNMYSWECGFGIRCGKRRFSESSKQRGVPYKDRYMISLELRCSCAGKPDGDTTVSSRTDCPAMVRLHRTEDHGWVVTEHRAAHNHPLSETCGEKRQWPSHKHIDKYTKDLIRILRENNIGLTKIYSILGSFFGSMHNVPTTKRTLRNICQSITREQAEDDIKKTLMVFREFREADPGFLYSVDLDEDGRIKTLMWTNSRSRMQYAHFGDVVTFDTTYRTNMYDMPFGLFVGVNNHFQTVIFGGVLVTEETIESFKWVFKEFVSMMGGKLPQTVLTDQCRAMEVALSAVWKDVAHIWCKWHVLRRVRECVGPKYTGNKEFRDKFHKMLNEMLTVQEFEAAWHSLLSEYDLSENPFLKQIYETRERWAKCFFNGVFCAKQTSTQRSESANHMVKGLVPPGCSINHFVRQYAKLQHTIDDNENYEERRTKLFNRDLSLGGPLVHHASKVYTFKVFGMFCKIKTESEYYFANEVVPGREYMAQHYNLEKVQRWCKGQYVVKVNEDRTMFKCECGLFEHFGLPCCHALRVMICLGVKSIPEPMIMLRWTKRARMVLPAHLAEYGQPNPALMAQTYRHAALFIAVLELVKLGDSNVKCFHIAMACILEAKEKLLEVSKDKDGLGLADREAAASQSAAGNEETINSEPDPFPLRAPTRKRSAGRPANRRDKPGYEKLSKRPRFCRTCKSPDHKSDKCPQRDPAL</sequence>
<feature type="compositionally biased region" description="Basic and acidic residues" evidence="7">
    <location>
        <begin position="746"/>
        <end position="757"/>
    </location>
</feature>
<proteinExistence type="inferred from homology"/>
<evidence type="ECO:0000256" key="7">
    <source>
        <dbReference type="SAM" id="MobiDB-lite"/>
    </source>
</evidence>
<keyword evidence="4 6" id="KW-0862">Zinc</keyword>
<dbReference type="InterPro" id="IPR031052">
    <property type="entry name" value="FHY3/FAR1"/>
</dbReference>
<dbReference type="Gramene" id="TVU41598">
    <property type="protein sequence ID" value="TVU41598"/>
    <property type="gene ID" value="EJB05_15130"/>
</dbReference>
<feature type="region of interest" description="Disordered" evidence="7">
    <location>
        <begin position="707"/>
        <end position="783"/>
    </location>
</feature>
<organism evidence="9 10">
    <name type="scientific">Eragrostis curvula</name>
    <name type="common">weeping love grass</name>
    <dbReference type="NCBI Taxonomy" id="38414"/>
    <lineage>
        <taxon>Eukaryota</taxon>
        <taxon>Viridiplantae</taxon>
        <taxon>Streptophyta</taxon>
        <taxon>Embryophyta</taxon>
        <taxon>Tracheophyta</taxon>
        <taxon>Spermatophyta</taxon>
        <taxon>Magnoliopsida</taxon>
        <taxon>Liliopsida</taxon>
        <taxon>Poales</taxon>
        <taxon>Poaceae</taxon>
        <taxon>PACMAD clade</taxon>
        <taxon>Chloridoideae</taxon>
        <taxon>Eragrostideae</taxon>
        <taxon>Eragrostidinae</taxon>
        <taxon>Eragrostis</taxon>
    </lineage>
</organism>
<evidence type="ECO:0000256" key="6">
    <source>
        <dbReference type="RuleBase" id="RU367018"/>
    </source>
</evidence>
<evidence type="ECO:0000256" key="1">
    <source>
        <dbReference type="ARBA" id="ARBA00005889"/>
    </source>
</evidence>